<reference evidence="2 3" key="1">
    <citation type="journal article" date="2018" name="Nat. Ecol. Evol.">
        <title>Pezizomycetes genomes reveal the molecular basis of ectomycorrhizal truffle lifestyle.</title>
        <authorList>
            <person name="Murat C."/>
            <person name="Payen T."/>
            <person name="Noel B."/>
            <person name="Kuo A."/>
            <person name="Morin E."/>
            <person name="Chen J."/>
            <person name="Kohler A."/>
            <person name="Krizsan K."/>
            <person name="Balestrini R."/>
            <person name="Da Silva C."/>
            <person name="Montanini B."/>
            <person name="Hainaut M."/>
            <person name="Levati E."/>
            <person name="Barry K.W."/>
            <person name="Belfiori B."/>
            <person name="Cichocki N."/>
            <person name="Clum A."/>
            <person name="Dockter R.B."/>
            <person name="Fauchery L."/>
            <person name="Guy J."/>
            <person name="Iotti M."/>
            <person name="Le Tacon F."/>
            <person name="Lindquist E.A."/>
            <person name="Lipzen A."/>
            <person name="Malagnac F."/>
            <person name="Mello A."/>
            <person name="Molinier V."/>
            <person name="Miyauchi S."/>
            <person name="Poulain J."/>
            <person name="Riccioni C."/>
            <person name="Rubini A."/>
            <person name="Sitrit Y."/>
            <person name="Splivallo R."/>
            <person name="Traeger S."/>
            <person name="Wang M."/>
            <person name="Zifcakova L."/>
            <person name="Wipf D."/>
            <person name="Zambonelli A."/>
            <person name="Paolocci F."/>
            <person name="Nowrousian M."/>
            <person name="Ottonello S."/>
            <person name="Baldrian P."/>
            <person name="Spatafora J.W."/>
            <person name="Henrissat B."/>
            <person name="Nagy L.G."/>
            <person name="Aury J.M."/>
            <person name="Wincker P."/>
            <person name="Grigoriev I.V."/>
            <person name="Bonfante P."/>
            <person name="Martin F.M."/>
        </authorList>
    </citation>
    <scope>NUCLEOTIDE SEQUENCE [LARGE SCALE GENOMIC DNA]</scope>
    <source>
        <strain evidence="2 3">ATCC MYA-4762</strain>
    </source>
</reference>
<organism evidence="2 3">
    <name type="scientific">Terfezia boudieri ATCC MYA-4762</name>
    <dbReference type="NCBI Taxonomy" id="1051890"/>
    <lineage>
        <taxon>Eukaryota</taxon>
        <taxon>Fungi</taxon>
        <taxon>Dikarya</taxon>
        <taxon>Ascomycota</taxon>
        <taxon>Pezizomycotina</taxon>
        <taxon>Pezizomycetes</taxon>
        <taxon>Pezizales</taxon>
        <taxon>Pezizaceae</taxon>
        <taxon>Terfezia</taxon>
    </lineage>
</organism>
<evidence type="ECO:0000259" key="1">
    <source>
        <dbReference type="Pfam" id="PF13391"/>
    </source>
</evidence>
<evidence type="ECO:0000313" key="3">
    <source>
        <dbReference type="Proteomes" id="UP000267821"/>
    </source>
</evidence>
<evidence type="ECO:0000313" key="2">
    <source>
        <dbReference type="EMBL" id="RPB26776.1"/>
    </source>
</evidence>
<dbReference type="InterPro" id="IPR003615">
    <property type="entry name" value="HNH_nuc"/>
</dbReference>
<proteinExistence type="predicted"/>
<dbReference type="AlphaFoldDB" id="A0A3N4LV58"/>
<dbReference type="STRING" id="1051890.A0A3N4LV58"/>
<keyword evidence="3" id="KW-1185">Reference proteome</keyword>
<dbReference type="Pfam" id="PF13391">
    <property type="entry name" value="HNH_2"/>
    <property type="match status" value="1"/>
</dbReference>
<gene>
    <name evidence="2" type="ORF">L211DRAFT_804324</name>
</gene>
<dbReference type="InParanoid" id="A0A3N4LV58"/>
<protein>
    <recommendedName>
        <fullName evidence="1">HNH nuclease domain-containing protein</fullName>
    </recommendedName>
</protein>
<name>A0A3N4LV58_9PEZI</name>
<dbReference type="Proteomes" id="UP000267821">
    <property type="component" value="Unassembled WGS sequence"/>
</dbReference>
<feature type="domain" description="HNH nuclease" evidence="1">
    <location>
        <begin position="46"/>
        <end position="109"/>
    </location>
</feature>
<dbReference type="EMBL" id="ML121533">
    <property type="protein sequence ID" value="RPB26776.1"/>
    <property type="molecule type" value="Genomic_DNA"/>
</dbReference>
<dbReference type="OrthoDB" id="2142759at2759"/>
<accession>A0A3N4LV58</accession>
<sequence length="148" mass="16825">MGWRQDTTVGNINVNDQPWVYCIKSHNVSGNDERFATEIRARDGRCVISGVVNRAAYCRQWAGSEAAHIFPLEMEDPVWIQENFGRWITDMDDTNGSKINSIQDGMCFSQKFISYLIPDIDESQITVTRSPRLMDNLGLDGRVLHPVC</sequence>